<keyword evidence="2" id="KW-1185">Reference proteome</keyword>
<dbReference type="AlphaFoldDB" id="A0A0L0CGS2"/>
<accession>A0A0L0CGS2</accession>
<dbReference type="Proteomes" id="UP000037069">
    <property type="component" value="Unassembled WGS sequence"/>
</dbReference>
<organism evidence="1 2">
    <name type="scientific">Lucilia cuprina</name>
    <name type="common">Green bottle fly</name>
    <name type="synonym">Australian sheep blowfly</name>
    <dbReference type="NCBI Taxonomy" id="7375"/>
    <lineage>
        <taxon>Eukaryota</taxon>
        <taxon>Metazoa</taxon>
        <taxon>Ecdysozoa</taxon>
        <taxon>Arthropoda</taxon>
        <taxon>Hexapoda</taxon>
        <taxon>Insecta</taxon>
        <taxon>Pterygota</taxon>
        <taxon>Neoptera</taxon>
        <taxon>Endopterygota</taxon>
        <taxon>Diptera</taxon>
        <taxon>Brachycera</taxon>
        <taxon>Muscomorpha</taxon>
        <taxon>Oestroidea</taxon>
        <taxon>Calliphoridae</taxon>
        <taxon>Luciliinae</taxon>
        <taxon>Lucilia</taxon>
    </lineage>
</organism>
<protein>
    <submittedName>
        <fullName evidence="1">Uncharacterized protein</fullName>
    </submittedName>
</protein>
<evidence type="ECO:0000313" key="1">
    <source>
        <dbReference type="EMBL" id="KNC31387.1"/>
    </source>
</evidence>
<dbReference type="EMBL" id="JRES01000426">
    <property type="protein sequence ID" value="KNC31387.1"/>
    <property type="molecule type" value="Genomic_DNA"/>
</dbReference>
<comment type="caution">
    <text evidence="1">The sequence shown here is derived from an EMBL/GenBank/DDBJ whole genome shotgun (WGS) entry which is preliminary data.</text>
</comment>
<proteinExistence type="predicted"/>
<gene>
    <name evidence="1" type="ORF">FF38_09731</name>
</gene>
<name>A0A0L0CGS2_LUCCU</name>
<evidence type="ECO:0000313" key="2">
    <source>
        <dbReference type="Proteomes" id="UP000037069"/>
    </source>
</evidence>
<sequence length="73" mass="8319">MNLNDLIILDDINFSSCVIPRSHGAIIRNSRLYSSFITQLRTELHDSHTKFLLRIIQAIFGAKPPIKSPPIIF</sequence>
<reference evidence="1 2" key="1">
    <citation type="journal article" date="2015" name="Nat. Commun.">
        <title>Lucilia cuprina genome unlocks parasitic fly biology to underpin future interventions.</title>
        <authorList>
            <person name="Anstead C.A."/>
            <person name="Korhonen P.K."/>
            <person name="Young N.D."/>
            <person name="Hall R.S."/>
            <person name="Jex A.R."/>
            <person name="Murali S.C."/>
            <person name="Hughes D.S."/>
            <person name="Lee S.F."/>
            <person name="Perry T."/>
            <person name="Stroehlein A.J."/>
            <person name="Ansell B.R."/>
            <person name="Breugelmans B."/>
            <person name="Hofmann A."/>
            <person name="Qu J."/>
            <person name="Dugan S."/>
            <person name="Lee S.L."/>
            <person name="Chao H."/>
            <person name="Dinh H."/>
            <person name="Han Y."/>
            <person name="Doddapaneni H.V."/>
            <person name="Worley K.C."/>
            <person name="Muzny D.M."/>
            <person name="Ioannidis P."/>
            <person name="Waterhouse R.M."/>
            <person name="Zdobnov E.M."/>
            <person name="James P.J."/>
            <person name="Bagnall N.H."/>
            <person name="Kotze A.C."/>
            <person name="Gibbs R.A."/>
            <person name="Richards S."/>
            <person name="Batterham P."/>
            <person name="Gasser R.B."/>
        </authorList>
    </citation>
    <scope>NUCLEOTIDE SEQUENCE [LARGE SCALE GENOMIC DNA]</scope>
    <source>
        <strain evidence="1 2">LS</strain>
        <tissue evidence="1">Full body</tissue>
    </source>
</reference>